<sequence>MTNWKTWVGIGVLMFLFGLLALGNAVVTSLAITIMLGSLFAIAGVAQLWAGFSGVVHDNRVFTLIWGLISLLIGVSFIANPLEGTVSLTMLVTGFLLASGVIRLLMAWRMRESRLFWALLLSGAVTVLLGGYILANFAAISLSLLGIFFGIELLVDGAGLIGFGLFLRNHRL</sequence>
<protein>
    <submittedName>
        <fullName evidence="2">Uncharacterized membrane protein HdeD, DUF308 family</fullName>
    </submittedName>
</protein>
<feature type="transmembrane region" description="Helical" evidence="1">
    <location>
        <begin position="61"/>
        <end position="79"/>
    </location>
</feature>
<proteinExistence type="predicted"/>
<dbReference type="STRING" id="576117.SAMN04488138_109151"/>
<dbReference type="RefSeq" id="WP_066601222.1">
    <property type="nucleotide sequence ID" value="NZ_FORY01000009.1"/>
</dbReference>
<feature type="transmembrane region" description="Helical" evidence="1">
    <location>
        <begin position="30"/>
        <end position="49"/>
    </location>
</feature>
<keyword evidence="3" id="KW-1185">Reference proteome</keyword>
<dbReference type="InterPro" id="IPR005325">
    <property type="entry name" value="DUF308_memb"/>
</dbReference>
<evidence type="ECO:0000313" key="3">
    <source>
        <dbReference type="Proteomes" id="UP000183299"/>
    </source>
</evidence>
<gene>
    <name evidence="2" type="ORF">SAMN04488138_109151</name>
</gene>
<organism evidence="2 3">
    <name type="scientific">Celeribacter halophilus</name>
    <dbReference type="NCBI Taxonomy" id="576117"/>
    <lineage>
        <taxon>Bacteria</taxon>
        <taxon>Pseudomonadati</taxon>
        <taxon>Pseudomonadota</taxon>
        <taxon>Alphaproteobacteria</taxon>
        <taxon>Rhodobacterales</taxon>
        <taxon>Roseobacteraceae</taxon>
        <taxon>Celeribacter</taxon>
    </lineage>
</organism>
<dbReference type="AlphaFoldDB" id="A0A1I3TZ20"/>
<name>A0A1I3TZ20_9RHOB</name>
<feature type="transmembrane region" description="Helical" evidence="1">
    <location>
        <begin position="7"/>
        <end position="24"/>
    </location>
</feature>
<feature type="transmembrane region" description="Helical" evidence="1">
    <location>
        <begin position="85"/>
        <end position="108"/>
    </location>
</feature>
<dbReference type="OrthoDB" id="5678253at2"/>
<accession>A0A1I3TZ20</accession>
<evidence type="ECO:0000256" key="1">
    <source>
        <dbReference type="SAM" id="Phobius"/>
    </source>
</evidence>
<reference evidence="2 3" key="1">
    <citation type="submission" date="2016-10" db="EMBL/GenBank/DDBJ databases">
        <authorList>
            <person name="de Groot N.N."/>
        </authorList>
    </citation>
    <scope>NUCLEOTIDE SEQUENCE [LARGE SCALE GENOMIC DNA]</scope>
    <source>
        <strain evidence="2 3">CGMCC 1.8891</strain>
    </source>
</reference>
<dbReference type="InterPro" id="IPR052712">
    <property type="entry name" value="Acid_resist_chaperone_HdeD"/>
</dbReference>
<dbReference type="PANTHER" id="PTHR34989:SF1">
    <property type="entry name" value="PROTEIN HDED"/>
    <property type="match status" value="1"/>
</dbReference>
<dbReference type="Proteomes" id="UP000183299">
    <property type="component" value="Unassembled WGS sequence"/>
</dbReference>
<evidence type="ECO:0000313" key="2">
    <source>
        <dbReference type="EMBL" id="SFJ75549.1"/>
    </source>
</evidence>
<keyword evidence="1" id="KW-1133">Transmembrane helix</keyword>
<keyword evidence="1" id="KW-0472">Membrane</keyword>
<feature type="transmembrane region" description="Helical" evidence="1">
    <location>
        <begin position="140"/>
        <end position="167"/>
    </location>
</feature>
<dbReference type="GO" id="GO:0005886">
    <property type="term" value="C:plasma membrane"/>
    <property type="evidence" value="ECO:0007669"/>
    <property type="project" value="TreeGrafter"/>
</dbReference>
<keyword evidence="1" id="KW-0812">Transmembrane</keyword>
<dbReference type="EMBL" id="FORY01000009">
    <property type="protein sequence ID" value="SFJ75549.1"/>
    <property type="molecule type" value="Genomic_DNA"/>
</dbReference>
<dbReference type="PANTHER" id="PTHR34989">
    <property type="entry name" value="PROTEIN HDED"/>
    <property type="match status" value="1"/>
</dbReference>
<dbReference type="Pfam" id="PF03729">
    <property type="entry name" value="DUF308"/>
    <property type="match status" value="1"/>
</dbReference>
<dbReference type="GeneID" id="98665698"/>
<feature type="transmembrane region" description="Helical" evidence="1">
    <location>
        <begin position="115"/>
        <end position="134"/>
    </location>
</feature>